<dbReference type="Pfam" id="PF22807">
    <property type="entry name" value="TrAA12"/>
    <property type="match status" value="1"/>
</dbReference>
<evidence type="ECO:0000259" key="4">
    <source>
        <dbReference type="Pfam" id="PF22807"/>
    </source>
</evidence>
<feature type="domain" description="Pyrroloquinoline quinone-dependent pyranose dehydrogenase beta-propeller" evidence="4">
    <location>
        <begin position="251"/>
        <end position="646"/>
    </location>
</feature>
<sequence length="703" mass="75335">MLWSTLVIALALVQRSLPQDNPAATEWCDDGQTGICWYRYDAEDLSAGWGFIFPRDSPPGRNMNEFIGIMSAPTAVGWLGASLGGSMRSNPLIVGWLNGTAAAISIRRTEAYSQPSPLEGPIVTILGGSGIASSTGRQRIIYRCENCISWTGGSGGINLNGNSTFGFAAHGSIRPNEPANADSQVYIHTIAGLFDLDVESAKQLDYWDILEGLQARPMLDGVLPTPTTSAIPSATGTLFCPGAPAPSYTMNVASGWKATPVLGGLASPRGVTMDEEGHLLLLERGKGVTAHTLDVNGCVTNTTLLIDDDSLNHGLDISPSGNKLFASSSDIVWSWNYDPTALTITNQTTLVTGMHNPGHVTRTLWVSRKHPDLLLVSVGSNGNIDEPAFQADSGRAQIRVFNLTTIPAGGVQYNSRGSISGQVMGYGIRNDVGIAEDRNGTIHSVENSMDNAYRTYNGEQRDIHSDNPAEKVYKLGNPAKPSGLFGGYPYCYTVWRGDVFPDGPREPGDWFVQDPNTNQYTDRWCDENAVKPTVLLPPHTAPLDMKFGNHTNDTNVYIPLHGSWNREPPQGYKVVVVPGNFSATGEWFPAGNLTESRDKTWDLLANVNENQCESGCFRPVALTFAHGGDWIYVTSDASGEVFLLKKDAGTPWDPTNSTTPTSGTGGSGTGTGGASPTSTRGPHSGPVKCRLKKSQGALSLRAR</sequence>
<feature type="chain" id="PRO_5021490970" evidence="2">
    <location>
        <begin position="19"/>
        <end position="703"/>
    </location>
</feature>
<dbReference type="Gene3D" id="2.120.10.30">
    <property type="entry name" value="TolB, C-terminal domain"/>
    <property type="match status" value="1"/>
</dbReference>
<dbReference type="InterPro" id="IPR011042">
    <property type="entry name" value="6-blade_b-propeller_TolB-like"/>
</dbReference>
<dbReference type="InterPro" id="IPR015920">
    <property type="entry name" value="Cellobiose_DH-like_cyt"/>
</dbReference>
<dbReference type="Pfam" id="PF16010">
    <property type="entry name" value="CDH-cyt"/>
    <property type="match status" value="1"/>
</dbReference>
<dbReference type="InterPro" id="IPR054539">
    <property type="entry name" value="Beta-prop_PDH"/>
</dbReference>
<dbReference type="PANTHER" id="PTHR47797:SF5">
    <property type="entry name" value="CELLOBIOSE DEHYDROGENASE CYTOCHROME DOMAIN-CONTAINING PROTEIN"/>
    <property type="match status" value="1"/>
</dbReference>
<evidence type="ECO:0000256" key="2">
    <source>
        <dbReference type="SAM" id="SignalP"/>
    </source>
</evidence>
<feature type="compositionally biased region" description="Gly residues" evidence="1">
    <location>
        <begin position="663"/>
        <end position="673"/>
    </location>
</feature>
<feature type="region of interest" description="Disordered" evidence="1">
    <location>
        <begin position="647"/>
        <end position="703"/>
    </location>
</feature>
<evidence type="ECO:0000256" key="1">
    <source>
        <dbReference type="SAM" id="MobiDB-lite"/>
    </source>
</evidence>
<dbReference type="STRING" id="71717.A0A4Y7TRR9"/>
<evidence type="ECO:0000259" key="3">
    <source>
        <dbReference type="Pfam" id="PF16010"/>
    </source>
</evidence>
<dbReference type="SUPFAM" id="SSF49344">
    <property type="entry name" value="CBD9-like"/>
    <property type="match status" value="1"/>
</dbReference>
<dbReference type="CDD" id="cd09630">
    <property type="entry name" value="CDH_like_cytochrome"/>
    <property type="match status" value="1"/>
</dbReference>
<feature type="domain" description="Cellobiose dehydrogenase-like cytochrome" evidence="3">
    <location>
        <begin position="30"/>
        <end position="206"/>
    </location>
</feature>
<keyword evidence="6" id="KW-1185">Reference proteome</keyword>
<dbReference type="Gene3D" id="2.60.40.1210">
    <property type="entry name" value="Cellobiose dehydrogenase, cytochrome domain"/>
    <property type="match status" value="1"/>
</dbReference>
<protein>
    <submittedName>
        <fullName evidence="5">Uncharacterized protein</fullName>
    </submittedName>
</protein>
<evidence type="ECO:0000313" key="6">
    <source>
        <dbReference type="Proteomes" id="UP000298030"/>
    </source>
</evidence>
<feature type="signal peptide" evidence="2">
    <location>
        <begin position="1"/>
        <end position="18"/>
    </location>
</feature>
<evidence type="ECO:0000313" key="5">
    <source>
        <dbReference type="EMBL" id="TEB36598.1"/>
    </source>
</evidence>
<gene>
    <name evidence="5" type="ORF">FA13DRAFT_1658324</name>
</gene>
<reference evidence="5 6" key="1">
    <citation type="journal article" date="2019" name="Nat. Ecol. Evol.">
        <title>Megaphylogeny resolves global patterns of mushroom evolution.</title>
        <authorList>
            <person name="Varga T."/>
            <person name="Krizsan K."/>
            <person name="Foldi C."/>
            <person name="Dima B."/>
            <person name="Sanchez-Garcia M."/>
            <person name="Sanchez-Ramirez S."/>
            <person name="Szollosi G.J."/>
            <person name="Szarkandi J.G."/>
            <person name="Papp V."/>
            <person name="Albert L."/>
            <person name="Andreopoulos W."/>
            <person name="Angelini C."/>
            <person name="Antonin V."/>
            <person name="Barry K.W."/>
            <person name="Bougher N.L."/>
            <person name="Buchanan P."/>
            <person name="Buyck B."/>
            <person name="Bense V."/>
            <person name="Catcheside P."/>
            <person name="Chovatia M."/>
            <person name="Cooper J."/>
            <person name="Damon W."/>
            <person name="Desjardin D."/>
            <person name="Finy P."/>
            <person name="Geml J."/>
            <person name="Haridas S."/>
            <person name="Hughes K."/>
            <person name="Justo A."/>
            <person name="Karasinski D."/>
            <person name="Kautmanova I."/>
            <person name="Kiss B."/>
            <person name="Kocsube S."/>
            <person name="Kotiranta H."/>
            <person name="LaButti K.M."/>
            <person name="Lechner B.E."/>
            <person name="Liimatainen K."/>
            <person name="Lipzen A."/>
            <person name="Lukacs Z."/>
            <person name="Mihaltcheva S."/>
            <person name="Morgado L.N."/>
            <person name="Niskanen T."/>
            <person name="Noordeloos M.E."/>
            <person name="Ohm R.A."/>
            <person name="Ortiz-Santana B."/>
            <person name="Ovrebo C."/>
            <person name="Racz N."/>
            <person name="Riley R."/>
            <person name="Savchenko A."/>
            <person name="Shiryaev A."/>
            <person name="Soop K."/>
            <person name="Spirin V."/>
            <person name="Szebenyi C."/>
            <person name="Tomsovsky M."/>
            <person name="Tulloss R.E."/>
            <person name="Uehling J."/>
            <person name="Grigoriev I.V."/>
            <person name="Vagvolgyi C."/>
            <person name="Papp T."/>
            <person name="Martin F.M."/>
            <person name="Miettinen O."/>
            <person name="Hibbett D.S."/>
            <person name="Nagy L.G."/>
        </authorList>
    </citation>
    <scope>NUCLEOTIDE SEQUENCE [LARGE SCALE GENOMIC DNA]</scope>
    <source>
        <strain evidence="5 6">FP101781</strain>
    </source>
</reference>
<proteinExistence type="predicted"/>
<name>A0A4Y7TRR9_COPMI</name>
<dbReference type="EMBL" id="QPFP01000005">
    <property type="protein sequence ID" value="TEB36598.1"/>
    <property type="molecule type" value="Genomic_DNA"/>
</dbReference>
<dbReference type="Proteomes" id="UP000298030">
    <property type="component" value="Unassembled WGS sequence"/>
</dbReference>
<comment type="caution">
    <text evidence="5">The sequence shown here is derived from an EMBL/GenBank/DDBJ whole genome shotgun (WGS) entry which is preliminary data.</text>
</comment>
<dbReference type="InterPro" id="IPR011041">
    <property type="entry name" value="Quinoprot_gluc/sorb_DH_b-prop"/>
</dbReference>
<organism evidence="5 6">
    <name type="scientific">Coprinellus micaceus</name>
    <name type="common">Glistening ink-cap mushroom</name>
    <name type="synonym">Coprinus micaceus</name>
    <dbReference type="NCBI Taxonomy" id="71717"/>
    <lineage>
        <taxon>Eukaryota</taxon>
        <taxon>Fungi</taxon>
        <taxon>Dikarya</taxon>
        <taxon>Basidiomycota</taxon>
        <taxon>Agaricomycotina</taxon>
        <taxon>Agaricomycetes</taxon>
        <taxon>Agaricomycetidae</taxon>
        <taxon>Agaricales</taxon>
        <taxon>Agaricineae</taxon>
        <taxon>Psathyrellaceae</taxon>
        <taxon>Coprinellus</taxon>
    </lineage>
</organism>
<dbReference type="PANTHER" id="PTHR47797">
    <property type="entry name" value="DEHYDROGENASE, PUTATIVE (AFU_ORTHOLOGUE AFUA_8G05805)-RELATED"/>
    <property type="match status" value="1"/>
</dbReference>
<keyword evidence="2" id="KW-0732">Signal</keyword>
<dbReference type="OrthoDB" id="507128at2759"/>
<accession>A0A4Y7TRR9</accession>
<dbReference type="AlphaFoldDB" id="A0A4Y7TRR9"/>
<dbReference type="SUPFAM" id="SSF50952">
    <property type="entry name" value="Soluble quinoprotein glucose dehydrogenase"/>
    <property type="match status" value="1"/>
</dbReference>